<protein>
    <recommendedName>
        <fullName evidence="3">Fungal-type protein kinase domain-containing protein</fullName>
    </recommendedName>
</protein>
<keyword evidence="2" id="KW-1185">Reference proteome</keyword>
<dbReference type="OrthoDB" id="3213671at2759"/>
<organism evidence="1 2">
    <name type="scientific">Hypholoma sublateritium (strain FD-334 SS-4)</name>
    <dbReference type="NCBI Taxonomy" id="945553"/>
    <lineage>
        <taxon>Eukaryota</taxon>
        <taxon>Fungi</taxon>
        <taxon>Dikarya</taxon>
        <taxon>Basidiomycota</taxon>
        <taxon>Agaricomycotina</taxon>
        <taxon>Agaricomycetes</taxon>
        <taxon>Agaricomycetidae</taxon>
        <taxon>Agaricales</taxon>
        <taxon>Agaricineae</taxon>
        <taxon>Strophariaceae</taxon>
        <taxon>Hypholoma</taxon>
    </lineage>
</organism>
<proteinExistence type="predicted"/>
<gene>
    <name evidence="1" type="ORF">HYPSUDRAFT_68851</name>
</gene>
<dbReference type="EMBL" id="KN817571">
    <property type="protein sequence ID" value="KJA20071.1"/>
    <property type="molecule type" value="Genomic_DNA"/>
</dbReference>
<accession>A0A0D2NU32</accession>
<dbReference type="AlphaFoldDB" id="A0A0D2NU32"/>
<dbReference type="Proteomes" id="UP000054270">
    <property type="component" value="Unassembled WGS sequence"/>
</dbReference>
<evidence type="ECO:0000313" key="1">
    <source>
        <dbReference type="EMBL" id="KJA20071.1"/>
    </source>
</evidence>
<sequence length="271" mass="30744">MANLTRSAKSGSAWTPNDLRAFNIQVIREDTESFFGMANLPKPKNISPVIWNNVAAPAGKLSKTDKLFFAYVEDAMRICPGEESLVNDFAGFLLGMLGYDDYQRVLHTRRDMTFYMCGSKVDARADVTIVEREGPLFQYVLFVQEDKRHISGDDPEPQLIAEAIAAFYQNNRIRESVNQPPQESYTILAITMVGTAATFYMITIESELALAVEGGVYPENVTFVRKFVPPVPDLPNYPAQGMVPLQNRRVLLRCFEAFKELIYYYYTPIIY</sequence>
<reference evidence="2" key="1">
    <citation type="submission" date="2014-04" db="EMBL/GenBank/DDBJ databases">
        <title>Evolutionary Origins and Diversification of the Mycorrhizal Mutualists.</title>
        <authorList>
            <consortium name="DOE Joint Genome Institute"/>
            <consortium name="Mycorrhizal Genomics Consortium"/>
            <person name="Kohler A."/>
            <person name="Kuo A."/>
            <person name="Nagy L.G."/>
            <person name="Floudas D."/>
            <person name="Copeland A."/>
            <person name="Barry K.W."/>
            <person name="Cichocki N."/>
            <person name="Veneault-Fourrey C."/>
            <person name="LaButti K."/>
            <person name="Lindquist E.A."/>
            <person name="Lipzen A."/>
            <person name="Lundell T."/>
            <person name="Morin E."/>
            <person name="Murat C."/>
            <person name="Riley R."/>
            <person name="Ohm R."/>
            <person name="Sun H."/>
            <person name="Tunlid A."/>
            <person name="Henrissat B."/>
            <person name="Grigoriev I.V."/>
            <person name="Hibbett D.S."/>
            <person name="Martin F."/>
        </authorList>
    </citation>
    <scope>NUCLEOTIDE SEQUENCE [LARGE SCALE GENOMIC DNA]</scope>
    <source>
        <strain evidence="2">FD-334 SS-4</strain>
    </source>
</reference>
<name>A0A0D2NU32_HYPSF</name>
<evidence type="ECO:0000313" key="2">
    <source>
        <dbReference type="Proteomes" id="UP000054270"/>
    </source>
</evidence>
<dbReference type="OMA" id="DAMRICP"/>
<evidence type="ECO:0008006" key="3">
    <source>
        <dbReference type="Google" id="ProtNLM"/>
    </source>
</evidence>